<dbReference type="AlphaFoldDB" id="A0A2P2KR74"/>
<dbReference type="EMBL" id="GGEC01027752">
    <property type="protein sequence ID" value="MBX08236.1"/>
    <property type="molecule type" value="Transcribed_RNA"/>
</dbReference>
<proteinExistence type="predicted"/>
<reference evidence="1" key="1">
    <citation type="submission" date="2018-02" db="EMBL/GenBank/DDBJ databases">
        <title>Rhizophora mucronata_Transcriptome.</title>
        <authorList>
            <person name="Meera S.P."/>
            <person name="Sreeshan A."/>
            <person name="Augustine A."/>
        </authorList>
    </citation>
    <scope>NUCLEOTIDE SEQUENCE</scope>
    <source>
        <tissue evidence="1">Leaf</tissue>
    </source>
</reference>
<name>A0A2P2KR74_RHIMU</name>
<evidence type="ECO:0000313" key="1">
    <source>
        <dbReference type="EMBL" id="MBX08236.1"/>
    </source>
</evidence>
<organism evidence="1">
    <name type="scientific">Rhizophora mucronata</name>
    <name type="common">Asiatic mangrove</name>
    <dbReference type="NCBI Taxonomy" id="61149"/>
    <lineage>
        <taxon>Eukaryota</taxon>
        <taxon>Viridiplantae</taxon>
        <taxon>Streptophyta</taxon>
        <taxon>Embryophyta</taxon>
        <taxon>Tracheophyta</taxon>
        <taxon>Spermatophyta</taxon>
        <taxon>Magnoliopsida</taxon>
        <taxon>eudicotyledons</taxon>
        <taxon>Gunneridae</taxon>
        <taxon>Pentapetalae</taxon>
        <taxon>rosids</taxon>
        <taxon>fabids</taxon>
        <taxon>Malpighiales</taxon>
        <taxon>Rhizophoraceae</taxon>
        <taxon>Rhizophora</taxon>
    </lineage>
</organism>
<sequence length="48" mass="5546">MEFNVPSLVNIKKVCRETIRETDSKQNQNAPRSLLVLTNKSWGQNRAM</sequence>
<protein>
    <submittedName>
        <fullName evidence="1">Cisplatin resistance-associated overexpressed protein</fullName>
    </submittedName>
</protein>
<accession>A0A2P2KR74</accession>